<reference evidence="10" key="1">
    <citation type="submission" date="2017-09" db="EMBL/GenBank/DDBJ databases">
        <title>Depth-based differentiation of microbial function through sediment-hosted aquifers and enrichment of novel symbionts in the deep terrestrial subsurface.</title>
        <authorList>
            <person name="Probst A.J."/>
            <person name="Ladd B."/>
            <person name="Jarett J.K."/>
            <person name="Geller-Mcgrath D.E."/>
            <person name="Sieber C.M.K."/>
            <person name="Emerson J.B."/>
            <person name="Anantharaman K."/>
            <person name="Thomas B.C."/>
            <person name="Malmstrom R."/>
            <person name="Stieglmeier M."/>
            <person name="Klingl A."/>
            <person name="Woyke T."/>
            <person name="Ryan C.M."/>
            <person name="Banfield J.F."/>
        </authorList>
    </citation>
    <scope>NUCLEOTIDE SEQUENCE [LARGE SCALE GENOMIC DNA]</scope>
</reference>
<feature type="domain" description="Large ribosomal subunit protein bL25 L25" evidence="7">
    <location>
        <begin position="4"/>
        <end position="88"/>
    </location>
</feature>
<dbReference type="SUPFAM" id="SSF50715">
    <property type="entry name" value="Ribosomal protein L25-like"/>
    <property type="match status" value="1"/>
</dbReference>
<dbReference type="Gene3D" id="2.170.120.20">
    <property type="entry name" value="Ribosomal protein L25, beta domain"/>
    <property type="match status" value="1"/>
</dbReference>
<dbReference type="Pfam" id="PF14693">
    <property type="entry name" value="Ribosomal_TL5_C"/>
    <property type="match status" value="1"/>
</dbReference>
<protein>
    <recommendedName>
        <fullName evidence="5">Large ribosomal subunit protein bL25</fullName>
    </recommendedName>
    <alternativeName>
        <fullName evidence="5">General stress protein CTC</fullName>
    </alternativeName>
</protein>
<dbReference type="NCBIfam" id="TIGR00731">
    <property type="entry name" value="bL25_bact_ctc"/>
    <property type="match status" value="1"/>
</dbReference>
<comment type="similarity">
    <text evidence="5">Belongs to the bacterial ribosomal protein bL25 family. CTC subfamily.</text>
</comment>
<dbReference type="InterPro" id="IPR020930">
    <property type="entry name" value="Ribosomal_uL5_bac-type"/>
</dbReference>
<evidence type="ECO:0000256" key="1">
    <source>
        <dbReference type="ARBA" id="ARBA00022730"/>
    </source>
</evidence>
<comment type="subunit">
    <text evidence="5">Part of the 50S ribosomal subunit; part of the 5S rRNA/L5/L18/L25 subcomplex. Contacts the 5S rRNA. Binds to the 5S rRNA independently of L5 and L18.</text>
</comment>
<comment type="function">
    <text evidence="5">This is one of the proteins that binds to the 5S RNA in the ribosome where it forms part of the central protuberance.</text>
</comment>
<accession>A0A2H0UZZ5</accession>
<evidence type="ECO:0000313" key="10">
    <source>
        <dbReference type="Proteomes" id="UP000228906"/>
    </source>
</evidence>
<dbReference type="InterPro" id="IPR020056">
    <property type="entry name" value="Rbsml_bL25/Gln-tRNA_synth_N"/>
</dbReference>
<keyword evidence="3 5" id="KW-0689">Ribosomal protein</keyword>
<dbReference type="PANTHER" id="PTHR33284:SF1">
    <property type="entry name" value="RIBOSOMAL PROTEIN L25_GLN-TRNA SYNTHETASE, ANTI-CODON-BINDING DOMAIN-CONTAINING PROTEIN"/>
    <property type="match status" value="1"/>
</dbReference>
<dbReference type="InterPro" id="IPR001021">
    <property type="entry name" value="Ribosomal_bL25_long"/>
</dbReference>
<feature type="domain" description="Large ribosomal subunit protein bL25 beta" evidence="8">
    <location>
        <begin position="96"/>
        <end position="180"/>
    </location>
</feature>
<dbReference type="CDD" id="cd00495">
    <property type="entry name" value="Ribosomal_L25_TL5_CTC"/>
    <property type="match status" value="1"/>
</dbReference>
<dbReference type="HAMAP" id="MF_01334">
    <property type="entry name" value="Ribosomal_bL25_CTC"/>
    <property type="match status" value="1"/>
</dbReference>
<dbReference type="InterPro" id="IPR020057">
    <property type="entry name" value="Ribosomal_bL25_b-dom"/>
</dbReference>
<comment type="caution">
    <text evidence="9">The sequence shown here is derived from an EMBL/GenBank/DDBJ whole genome shotgun (WGS) entry which is preliminary data.</text>
</comment>
<evidence type="ECO:0000259" key="7">
    <source>
        <dbReference type="Pfam" id="PF01386"/>
    </source>
</evidence>
<dbReference type="PANTHER" id="PTHR33284">
    <property type="entry name" value="RIBOSOMAL PROTEIN L25/GLN-TRNA SYNTHETASE, ANTI-CODON-BINDING DOMAIN-CONTAINING PROTEIN"/>
    <property type="match status" value="1"/>
</dbReference>
<dbReference type="InterPro" id="IPR011035">
    <property type="entry name" value="Ribosomal_bL25/Gln-tRNA_synth"/>
</dbReference>
<keyword evidence="1 5" id="KW-0699">rRNA-binding</keyword>
<sequence>MISLTATIRNKKEKLNILRKQGVLPAVLYGEGIESAPIKMALKDFQEIFSQAGESSLICLEVAGKKYDVLIHQLDRDPVSGQIVHSDFYQPSTKRKVVVEVQLVFEGESLAVKDLDGVLVKEIQVIEVKGLARSLPREIVADITSLKTFNDRVRIADLKMPAGVECLKHPEEIVALVVPQKEEKEETPPVLAAPEGAGEKAAESSEESSK</sequence>
<dbReference type="Pfam" id="PF01386">
    <property type="entry name" value="Ribosomal_L25p"/>
    <property type="match status" value="1"/>
</dbReference>
<dbReference type="InterPro" id="IPR037121">
    <property type="entry name" value="Ribosomal_bL25_C"/>
</dbReference>
<dbReference type="GO" id="GO:0022625">
    <property type="term" value="C:cytosolic large ribosomal subunit"/>
    <property type="evidence" value="ECO:0007669"/>
    <property type="project" value="TreeGrafter"/>
</dbReference>
<organism evidence="9 10">
    <name type="scientific">bacterium (Candidatus Gribaldobacteria) CG10_big_fil_rev_8_21_14_0_10_41_12</name>
    <dbReference type="NCBI Taxonomy" id="2014277"/>
    <lineage>
        <taxon>Bacteria</taxon>
        <taxon>Candidatus Gribaldobacteria</taxon>
    </lineage>
</organism>
<evidence type="ECO:0000256" key="3">
    <source>
        <dbReference type="ARBA" id="ARBA00022980"/>
    </source>
</evidence>
<gene>
    <name evidence="5" type="primary">rplY</name>
    <name evidence="5" type="synonym">ctc</name>
    <name evidence="9" type="ORF">COU03_00605</name>
</gene>
<feature type="compositionally biased region" description="Basic and acidic residues" evidence="6">
    <location>
        <begin position="197"/>
        <end position="210"/>
    </location>
</feature>
<proteinExistence type="inferred from homology"/>
<dbReference type="GO" id="GO:0006412">
    <property type="term" value="P:translation"/>
    <property type="evidence" value="ECO:0007669"/>
    <property type="project" value="UniProtKB-UniRule"/>
</dbReference>
<dbReference type="Proteomes" id="UP000228906">
    <property type="component" value="Unassembled WGS sequence"/>
</dbReference>
<dbReference type="InterPro" id="IPR029751">
    <property type="entry name" value="Ribosomal_L25_dom"/>
</dbReference>
<evidence type="ECO:0000256" key="4">
    <source>
        <dbReference type="ARBA" id="ARBA00023274"/>
    </source>
</evidence>
<evidence type="ECO:0000256" key="6">
    <source>
        <dbReference type="SAM" id="MobiDB-lite"/>
    </source>
</evidence>
<keyword evidence="4 5" id="KW-0687">Ribonucleoprotein</keyword>
<dbReference type="GO" id="GO:0008097">
    <property type="term" value="F:5S rRNA binding"/>
    <property type="evidence" value="ECO:0007669"/>
    <property type="project" value="InterPro"/>
</dbReference>
<feature type="region of interest" description="Disordered" evidence="6">
    <location>
        <begin position="178"/>
        <end position="210"/>
    </location>
</feature>
<dbReference type="EMBL" id="PFAV01000010">
    <property type="protein sequence ID" value="PIR91759.1"/>
    <property type="molecule type" value="Genomic_DNA"/>
</dbReference>
<evidence type="ECO:0000313" key="9">
    <source>
        <dbReference type="EMBL" id="PIR91759.1"/>
    </source>
</evidence>
<evidence type="ECO:0000259" key="8">
    <source>
        <dbReference type="Pfam" id="PF14693"/>
    </source>
</evidence>
<evidence type="ECO:0000256" key="5">
    <source>
        <dbReference type="HAMAP-Rule" id="MF_01334"/>
    </source>
</evidence>
<evidence type="ECO:0000256" key="2">
    <source>
        <dbReference type="ARBA" id="ARBA00022884"/>
    </source>
</evidence>
<dbReference type="Gene3D" id="2.40.240.10">
    <property type="entry name" value="Ribosomal Protein L25, Chain P"/>
    <property type="match status" value="1"/>
</dbReference>
<name>A0A2H0UZZ5_9BACT</name>
<keyword evidence="2 5" id="KW-0694">RNA-binding</keyword>
<dbReference type="GO" id="GO:0003735">
    <property type="term" value="F:structural constituent of ribosome"/>
    <property type="evidence" value="ECO:0007669"/>
    <property type="project" value="InterPro"/>
</dbReference>
<dbReference type="AlphaFoldDB" id="A0A2H0UZZ5"/>